<dbReference type="AlphaFoldDB" id="A0A319D1S4"/>
<evidence type="ECO:0000259" key="2">
    <source>
        <dbReference type="Pfam" id="PF00326"/>
    </source>
</evidence>
<evidence type="ECO:0000313" key="5">
    <source>
        <dbReference type="Proteomes" id="UP000247810"/>
    </source>
</evidence>
<dbReference type="EMBL" id="KZ825954">
    <property type="protein sequence ID" value="PYH91150.1"/>
    <property type="molecule type" value="Genomic_DNA"/>
</dbReference>
<keyword evidence="1 4" id="KW-0378">Hydrolase</keyword>
<dbReference type="GO" id="GO:0006508">
    <property type="term" value="P:proteolysis"/>
    <property type="evidence" value="ECO:0007669"/>
    <property type="project" value="InterPro"/>
</dbReference>
<evidence type="ECO:0000256" key="1">
    <source>
        <dbReference type="ARBA" id="ARBA00022801"/>
    </source>
</evidence>
<accession>A0A319D1S4</accession>
<protein>
    <submittedName>
        <fullName evidence="4">Alpha/beta-hydrolase</fullName>
    </submittedName>
</protein>
<dbReference type="Gene3D" id="3.40.50.1820">
    <property type="entry name" value="alpha/beta hydrolase"/>
    <property type="match status" value="1"/>
</dbReference>
<keyword evidence="5" id="KW-1185">Reference proteome</keyword>
<dbReference type="InterPro" id="IPR050300">
    <property type="entry name" value="GDXG_lipolytic_enzyme"/>
</dbReference>
<proteinExistence type="predicted"/>
<reference evidence="4 5" key="1">
    <citation type="submission" date="2018-02" db="EMBL/GenBank/DDBJ databases">
        <title>The genomes of Aspergillus section Nigri reveals drivers in fungal speciation.</title>
        <authorList>
            <consortium name="DOE Joint Genome Institute"/>
            <person name="Vesth T.C."/>
            <person name="Nybo J."/>
            <person name="Theobald S."/>
            <person name="Brandl J."/>
            <person name="Frisvad J.C."/>
            <person name="Nielsen K.F."/>
            <person name="Lyhne E.K."/>
            <person name="Kogle M.E."/>
            <person name="Kuo A."/>
            <person name="Riley R."/>
            <person name="Clum A."/>
            <person name="Nolan M."/>
            <person name="Lipzen A."/>
            <person name="Salamov A."/>
            <person name="Henrissat B."/>
            <person name="Wiebenga A."/>
            <person name="De vries R.P."/>
            <person name="Grigoriev I.V."/>
            <person name="Mortensen U.H."/>
            <person name="Andersen M.R."/>
            <person name="Baker S.E."/>
        </authorList>
    </citation>
    <scope>NUCLEOTIDE SEQUENCE [LARGE SCALE GENOMIC DNA]</scope>
    <source>
        <strain evidence="4 5">CBS 707.79</strain>
    </source>
</reference>
<dbReference type="InterPro" id="IPR001375">
    <property type="entry name" value="Peptidase_S9_cat"/>
</dbReference>
<organism evidence="4 5">
    <name type="scientific">Aspergillus ellipticus CBS 707.79</name>
    <dbReference type="NCBI Taxonomy" id="1448320"/>
    <lineage>
        <taxon>Eukaryota</taxon>
        <taxon>Fungi</taxon>
        <taxon>Dikarya</taxon>
        <taxon>Ascomycota</taxon>
        <taxon>Pezizomycotina</taxon>
        <taxon>Eurotiomycetes</taxon>
        <taxon>Eurotiomycetidae</taxon>
        <taxon>Eurotiales</taxon>
        <taxon>Aspergillaceae</taxon>
        <taxon>Aspergillus</taxon>
        <taxon>Aspergillus subgen. Circumdati</taxon>
    </lineage>
</organism>
<dbReference type="OrthoDB" id="19653at2759"/>
<sequence>MASYPPAKTFVYKVDPSGHQIECDVHMPENITKPAPVIIWLHYSGMIAENRHVVGTSIIYSSTKRGYILVIPDYRLAPQAKIDEIYSDVEDCAKWVRTVLPKALGEGVVDTSRLVVGGGSCGGQLALTTGLYLNPPPVAVISLYALTDPTDADYNTPTKPNPPCARDTLISWAEVEPYMGPNAPMESHPENGCDLPKLILTKRALVYGYVLQEGIYLPTVYGEMSVEDIRAKWVIAPNITSRFPPTFVSHGGGDRYVPASQSEAVVQALQKAGVEHVWYHVPGYDHGFDVYDMHAGEEGALDKEFAAKLWPWLEKVVRGGEGGVGC</sequence>
<dbReference type="InterPro" id="IPR049492">
    <property type="entry name" value="BD-FAE-like_dom"/>
</dbReference>
<feature type="domain" description="BD-FAE-like" evidence="3">
    <location>
        <begin position="24"/>
        <end position="134"/>
    </location>
</feature>
<dbReference type="Proteomes" id="UP000247810">
    <property type="component" value="Unassembled WGS sequence"/>
</dbReference>
<dbReference type="InterPro" id="IPR029058">
    <property type="entry name" value="AB_hydrolase_fold"/>
</dbReference>
<evidence type="ECO:0000313" key="4">
    <source>
        <dbReference type="EMBL" id="PYH91150.1"/>
    </source>
</evidence>
<name>A0A319D1S4_9EURO</name>
<dbReference type="VEuPathDB" id="FungiDB:BO71DRAFT_433128"/>
<dbReference type="PANTHER" id="PTHR48081">
    <property type="entry name" value="AB HYDROLASE SUPERFAMILY PROTEIN C4A8.06C"/>
    <property type="match status" value="1"/>
</dbReference>
<dbReference type="GO" id="GO:0008236">
    <property type="term" value="F:serine-type peptidase activity"/>
    <property type="evidence" value="ECO:0007669"/>
    <property type="project" value="InterPro"/>
</dbReference>
<gene>
    <name evidence="4" type="ORF">BO71DRAFT_433128</name>
</gene>
<dbReference type="SUPFAM" id="SSF53474">
    <property type="entry name" value="alpha/beta-Hydrolases"/>
    <property type="match status" value="1"/>
</dbReference>
<dbReference type="Pfam" id="PF00326">
    <property type="entry name" value="Peptidase_S9"/>
    <property type="match status" value="1"/>
</dbReference>
<feature type="domain" description="Peptidase S9 prolyl oligopeptidase catalytic" evidence="2">
    <location>
        <begin position="242"/>
        <end position="289"/>
    </location>
</feature>
<dbReference type="Pfam" id="PF20434">
    <property type="entry name" value="BD-FAE"/>
    <property type="match status" value="1"/>
</dbReference>
<evidence type="ECO:0000259" key="3">
    <source>
        <dbReference type="Pfam" id="PF20434"/>
    </source>
</evidence>
<dbReference type="STRING" id="1448320.A0A319D1S4"/>